<organism evidence="2 3">
    <name type="scientific">Pelobates cultripes</name>
    <name type="common">Western spadefoot toad</name>
    <dbReference type="NCBI Taxonomy" id="61616"/>
    <lineage>
        <taxon>Eukaryota</taxon>
        <taxon>Metazoa</taxon>
        <taxon>Chordata</taxon>
        <taxon>Craniata</taxon>
        <taxon>Vertebrata</taxon>
        <taxon>Euteleostomi</taxon>
        <taxon>Amphibia</taxon>
        <taxon>Batrachia</taxon>
        <taxon>Anura</taxon>
        <taxon>Pelobatoidea</taxon>
        <taxon>Pelobatidae</taxon>
        <taxon>Pelobates</taxon>
    </lineage>
</organism>
<evidence type="ECO:0000256" key="1">
    <source>
        <dbReference type="SAM" id="MobiDB-lite"/>
    </source>
</evidence>
<reference evidence="2" key="1">
    <citation type="submission" date="2022-03" db="EMBL/GenBank/DDBJ databases">
        <authorList>
            <person name="Alioto T."/>
            <person name="Alioto T."/>
            <person name="Gomez Garrido J."/>
        </authorList>
    </citation>
    <scope>NUCLEOTIDE SEQUENCE</scope>
</reference>
<dbReference type="AlphaFoldDB" id="A0AAD1SWB5"/>
<feature type="region of interest" description="Disordered" evidence="1">
    <location>
        <begin position="101"/>
        <end position="127"/>
    </location>
</feature>
<accession>A0AAD1SWB5</accession>
<dbReference type="Pfam" id="PF03535">
    <property type="entry name" value="Paxillin"/>
    <property type="match status" value="1"/>
</dbReference>
<name>A0AAD1SWB5_PELCU</name>
<gene>
    <name evidence="2" type="ORF">PECUL_23A057651</name>
</gene>
<protein>
    <submittedName>
        <fullName evidence="2">Transforming growth factor beta-1-induced transcript 1 isoform X2</fullName>
    </submittedName>
</protein>
<keyword evidence="3" id="KW-1185">Reference proteome</keyword>
<dbReference type="Proteomes" id="UP001295444">
    <property type="component" value="Chromosome 07"/>
</dbReference>
<sequence length="127" mass="14071">MEDLDALLADLQITSPAHCPVLLTDSPGMPENRESRPPPPPYEPQISSSENHGNQAHLYSTVQKNPSTMATPVIGVGLCELDRLLNELNATQFNITDEIMSQFPSGKKSELQKEEEKRSETRSNPRS</sequence>
<proteinExistence type="predicted"/>
<feature type="region of interest" description="Disordered" evidence="1">
    <location>
        <begin position="19"/>
        <end position="58"/>
    </location>
</feature>
<evidence type="ECO:0000313" key="3">
    <source>
        <dbReference type="Proteomes" id="UP001295444"/>
    </source>
</evidence>
<dbReference type="EMBL" id="OW240918">
    <property type="protein sequence ID" value="CAH2308323.1"/>
    <property type="molecule type" value="Genomic_DNA"/>
</dbReference>
<evidence type="ECO:0000313" key="2">
    <source>
        <dbReference type="EMBL" id="CAH2308323.1"/>
    </source>
</evidence>
<feature type="compositionally biased region" description="Basic and acidic residues" evidence="1">
    <location>
        <begin position="107"/>
        <end position="127"/>
    </location>
</feature>